<name>A0AAN9FFX7_CROPI</name>
<evidence type="ECO:0000313" key="1">
    <source>
        <dbReference type="EMBL" id="KAK7274939.1"/>
    </source>
</evidence>
<keyword evidence="2" id="KW-1185">Reference proteome</keyword>
<protein>
    <submittedName>
        <fullName evidence="1">Uncharacterized protein</fullName>
    </submittedName>
</protein>
<proteinExistence type="predicted"/>
<dbReference type="AlphaFoldDB" id="A0AAN9FFX7"/>
<dbReference type="Proteomes" id="UP001372338">
    <property type="component" value="Unassembled WGS sequence"/>
</dbReference>
<evidence type="ECO:0000313" key="2">
    <source>
        <dbReference type="Proteomes" id="UP001372338"/>
    </source>
</evidence>
<accession>A0AAN9FFX7</accession>
<organism evidence="1 2">
    <name type="scientific">Crotalaria pallida</name>
    <name type="common">Smooth rattlebox</name>
    <name type="synonym">Crotalaria striata</name>
    <dbReference type="NCBI Taxonomy" id="3830"/>
    <lineage>
        <taxon>Eukaryota</taxon>
        <taxon>Viridiplantae</taxon>
        <taxon>Streptophyta</taxon>
        <taxon>Embryophyta</taxon>
        <taxon>Tracheophyta</taxon>
        <taxon>Spermatophyta</taxon>
        <taxon>Magnoliopsida</taxon>
        <taxon>eudicotyledons</taxon>
        <taxon>Gunneridae</taxon>
        <taxon>Pentapetalae</taxon>
        <taxon>rosids</taxon>
        <taxon>fabids</taxon>
        <taxon>Fabales</taxon>
        <taxon>Fabaceae</taxon>
        <taxon>Papilionoideae</taxon>
        <taxon>50 kb inversion clade</taxon>
        <taxon>genistoids sensu lato</taxon>
        <taxon>core genistoids</taxon>
        <taxon>Crotalarieae</taxon>
        <taxon>Crotalaria</taxon>
    </lineage>
</organism>
<gene>
    <name evidence="1" type="ORF">RIF29_16041</name>
</gene>
<reference evidence="1 2" key="1">
    <citation type="submission" date="2024-01" db="EMBL/GenBank/DDBJ databases">
        <title>The genomes of 5 underutilized Papilionoideae crops provide insights into root nodulation and disease resistanc.</title>
        <authorList>
            <person name="Yuan L."/>
        </authorList>
    </citation>
    <scope>NUCLEOTIDE SEQUENCE [LARGE SCALE GENOMIC DNA]</scope>
    <source>
        <strain evidence="1">ZHUSHIDOU_FW_LH</strain>
        <tissue evidence="1">Leaf</tissue>
    </source>
</reference>
<sequence length="77" mass="8909">MLVRTLRKLRRRIGGQNFQFEVIKSSSSTASTGCITNRKSFVCKTKDNDSVWCFNTTTVTHAMQSFQILMLFSFPYF</sequence>
<dbReference type="EMBL" id="JAYWIO010000003">
    <property type="protein sequence ID" value="KAK7274939.1"/>
    <property type="molecule type" value="Genomic_DNA"/>
</dbReference>
<comment type="caution">
    <text evidence="1">The sequence shown here is derived from an EMBL/GenBank/DDBJ whole genome shotgun (WGS) entry which is preliminary data.</text>
</comment>